<protein>
    <submittedName>
        <fullName evidence="2">Uncharacterized protein</fullName>
    </submittedName>
</protein>
<name>A0A6C0DI55_9ZZZZ</name>
<reference evidence="2" key="1">
    <citation type="journal article" date="2020" name="Nature">
        <title>Giant virus diversity and host interactions through global metagenomics.</title>
        <authorList>
            <person name="Schulz F."/>
            <person name="Roux S."/>
            <person name="Paez-Espino D."/>
            <person name="Jungbluth S."/>
            <person name="Walsh D.A."/>
            <person name="Denef V.J."/>
            <person name="McMahon K.D."/>
            <person name="Konstantinidis K.T."/>
            <person name="Eloe-Fadrosh E.A."/>
            <person name="Kyrpides N.C."/>
            <person name="Woyke T."/>
        </authorList>
    </citation>
    <scope>NUCLEOTIDE SEQUENCE</scope>
    <source>
        <strain evidence="2">GVMAG-M-3300023174-176</strain>
    </source>
</reference>
<keyword evidence="1" id="KW-1133">Transmembrane helix</keyword>
<proteinExistence type="predicted"/>
<keyword evidence="1" id="KW-0812">Transmembrane</keyword>
<evidence type="ECO:0000313" key="2">
    <source>
        <dbReference type="EMBL" id="QHT15599.1"/>
    </source>
</evidence>
<dbReference type="AlphaFoldDB" id="A0A6C0DI55"/>
<sequence>MFKEVTEFFFQPLVAFTILVLFLLIYICFIGYEGGFTEKFLHFGPGTTPENTTNFIGIKMDTWEKVGILYVVSFFSALINQYYVFAVSENLGSYVWQRAEKVVPHDKFWTYFILFAEPVIGQLLGVIAFFTTLTLQLQFILPEMVGGMIAHIPGVMRRLADKEFDPEYLLKNKKK</sequence>
<feature type="transmembrane region" description="Helical" evidence="1">
    <location>
        <begin position="12"/>
        <end position="32"/>
    </location>
</feature>
<keyword evidence="1" id="KW-0472">Membrane</keyword>
<evidence type="ECO:0000256" key="1">
    <source>
        <dbReference type="SAM" id="Phobius"/>
    </source>
</evidence>
<feature type="transmembrane region" description="Helical" evidence="1">
    <location>
        <begin position="68"/>
        <end position="88"/>
    </location>
</feature>
<dbReference type="EMBL" id="MN739613">
    <property type="protein sequence ID" value="QHT15599.1"/>
    <property type="molecule type" value="Genomic_DNA"/>
</dbReference>
<feature type="transmembrane region" description="Helical" evidence="1">
    <location>
        <begin position="108"/>
        <end position="135"/>
    </location>
</feature>
<accession>A0A6C0DI55</accession>
<organism evidence="2">
    <name type="scientific">viral metagenome</name>
    <dbReference type="NCBI Taxonomy" id="1070528"/>
    <lineage>
        <taxon>unclassified sequences</taxon>
        <taxon>metagenomes</taxon>
        <taxon>organismal metagenomes</taxon>
    </lineage>
</organism>